<evidence type="ECO:0000313" key="2">
    <source>
        <dbReference type="EMBL" id="MCE3533345.1"/>
    </source>
</evidence>
<dbReference type="Proteomes" id="UP001320170">
    <property type="component" value="Unassembled WGS sequence"/>
</dbReference>
<feature type="domain" description="HTH cro/C1-type" evidence="1">
    <location>
        <begin position="13"/>
        <end position="67"/>
    </location>
</feature>
<organism evidence="2 3">
    <name type="scientific">Legionella resiliens</name>
    <dbReference type="NCBI Taxonomy" id="2905958"/>
    <lineage>
        <taxon>Bacteria</taxon>
        <taxon>Pseudomonadati</taxon>
        <taxon>Pseudomonadota</taxon>
        <taxon>Gammaproteobacteria</taxon>
        <taxon>Legionellales</taxon>
        <taxon>Legionellaceae</taxon>
        <taxon>Legionella</taxon>
    </lineage>
</organism>
<gene>
    <name evidence="2" type="ORF">LXO92_13275</name>
</gene>
<dbReference type="InterPro" id="IPR010982">
    <property type="entry name" value="Lambda_DNA-bd_dom_sf"/>
</dbReference>
<dbReference type="RefSeq" id="WP_232891150.1">
    <property type="nucleotide sequence ID" value="NZ_JAJSPM010000009.1"/>
</dbReference>
<dbReference type="Pfam" id="PF01381">
    <property type="entry name" value="HTH_3"/>
    <property type="match status" value="1"/>
</dbReference>
<dbReference type="SUPFAM" id="SSF47413">
    <property type="entry name" value="lambda repressor-like DNA-binding domains"/>
    <property type="match status" value="1"/>
</dbReference>
<dbReference type="SMART" id="SM00530">
    <property type="entry name" value="HTH_XRE"/>
    <property type="match status" value="1"/>
</dbReference>
<dbReference type="InterPro" id="IPR001387">
    <property type="entry name" value="Cro/C1-type_HTH"/>
</dbReference>
<dbReference type="Gene3D" id="1.10.260.40">
    <property type="entry name" value="lambda repressor-like DNA-binding domains"/>
    <property type="match status" value="1"/>
</dbReference>
<evidence type="ECO:0000313" key="3">
    <source>
        <dbReference type="Proteomes" id="UP001320170"/>
    </source>
</evidence>
<accession>A0ABS8X881</accession>
<dbReference type="PROSITE" id="PS50943">
    <property type="entry name" value="HTH_CROC1"/>
    <property type="match status" value="1"/>
</dbReference>
<evidence type="ECO:0000259" key="1">
    <source>
        <dbReference type="PROSITE" id="PS50943"/>
    </source>
</evidence>
<reference evidence="2 3" key="1">
    <citation type="journal article" date="2024" name="Pathogens">
        <title>Characterization of a Novel Species of Legionella Isolated from a Healthcare Facility: Legionella resiliens sp. nov.</title>
        <authorList>
            <person name="Cristino S."/>
            <person name="Pascale M.R."/>
            <person name="Marino F."/>
            <person name="Derelitto C."/>
            <person name="Salaris S."/>
            <person name="Orsini M."/>
            <person name="Squarzoni S."/>
            <person name="Grottola A."/>
            <person name="Girolamini L."/>
        </authorList>
    </citation>
    <scope>NUCLEOTIDE SEQUENCE [LARGE SCALE GENOMIC DNA]</scope>
    <source>
        <strain evidence="2 3">8cVS16</strain>
    </source>
</reference>
<dbReference type="EMBL" id="JAJTND010000005">
    <property type="protein sequence ID" value="MCE3533345.1"/>
    <property type="molecule type" value="Genomic_DNA"/>
</dbReference>
<comment type="caution">
    <text evidence="2">The sequence shown here is derived from an EMBL/GenBank/DDBJ whole genome shotgun (WGS) entry which is preliminary data.</text>
</comment>
<protein>
    <submittedName>
        <fullName evidence="2">Helix-turn-helix domain-containing protein</fullName>
    </submittedName>
</protein>
<name>A0ABS8X881_9GAMM</name>
<dbReference type="CDD" id="cd00093">
    <property type="entry name" value="HTH_XRE"/>
    <property type="match status" value="1"/>
</dbReference>
<keyword evidence="3" id="KW-1185">Reference proteome</keyword>
<sequence>MLIHSSLELALLIKNQRKKLKLSQAEVAALVGLKQKTISAIENNPENMRLSTLFRILSALGLDLKISAKSQSNTATNQWNDEW</sequence>
<proteinExistence type="predicted"/>